<dbReference type="Proteomes" id="UP001595997">
    <property type="component" value="Unassembled WGS sequence"/>
</dbReference>
<reference evidence="14" key="1">
    <citation type="journal article" date="2019" name="Int. J. Syst. Evol. Microbiol.">
        <title>The Global Catalogue of Microorganisms (GCM) 10K type strain sequencing project: providing services to taxonomists for standard genome sequencing and annotation.</title>
        <authorList>
            <consortium name="The Broad Institute Genomics Platform"/>
            <consortium name="The Broad Institute Genome Sequencing Center for Infectious Disease"/>
            <person name="Wu L."/>
            <person name="Ma J."/>
        </authorList>
    </citation>
    <scope>NUCLEOTIDE SEQUENCE [LARGE SCALE GENOMIC DNA]</scope>
    <source>
        <strain evidence="14">CGMCC 4.7357</strain>
    </source>
</reference>
<dbReference type="InterPro" id="IPR036950">
    <property type="entry name" value="PBP_transglycosylase"/>
</dbReference>
<dbReference type="Pfam" id="PF00905">
    <property type="entry name" value="Transpeptidase"/>
    <property type="match status" value="1"/>
</dbReference>
<dbReference type="RefSeq" id="WP_386448573.1">
    <property type="nucleotide sequence ID" value="NZ_JBHSFH010000007.1"/>
</dbReference>
<protein>
    <submittedName>
        <fullName evidence="13">Transglycosylase domain-containing protein</fullName>
        <ecNumber evidence="13">2.4.-.-</ecNumber>
    </submittedName>
</protein>
<evidence type="ECO:0000256" key="9">
    <source>
        <dbReference type="SAM" id="MobiDB-lite"/>
    </source>
</evidence>
<keyword evidence="10" id="KW-1133">Transmembrane helix</keyword>
<feature type="compositionally biased region" description="Basic residues" evidence="9">
    <location>
        <begin position="1"/>
        <end position="15"/>
    </location>
</feature>
<evidence type="ECO:0000256" key="2">
    <source>
        <dbReference type="ARBA" id="ARBA00022670"/>
    </source>
</evidence>
<keyword evidence="3 13" id="KW-0328">Glycosyltransferase</keyword>
<dbReference type="GO" id="GO:0016757">
    <property type="term" value="F:glycosyltransferase activity"/>
    <property type="evidence" value="ECO:0007669"/>
    <property type="project" value="UniProtKB-KW"/>
</dbReference>
<dbReference type="PANTHER" id="PTHR32282:SF34">
    <property type="entry name" value="PENICILLIN-BINDING PROTEIN 1A"/>
    <property type="match status" value="1"/>
</dbReference>
<keyword evidence="6" id="KW-0511">Multifunctional enzyme</keyword>
<dbReference type="SUPFAM" id="SSF56601">
    <property type="entry name" value="beta-lactamase/transpeptidase-like"/>
    <property type="match status" value="1"/>
</dbReference>
<feature type="domain" description="Glycosyl transferase family 51" evidence="12">
    <location>
        <begin position="188"/>
        <end position="361"/>
    </location>
</feature>
<evidence type="ECO:0000256" key="10">
    <source>
        <dbReference type="SAM" id="Phobius"/>
    </source>
</evidence>
<evidence type="ECO:0000256" key="4">
    <source>
        <dbReference type="ARBA" id="ARBA00022679"/>
    </source>
</evidence>
<feature type="region of interest" description="Disordered" evidence="9">
    <location>
        <begin position="1"/>
        <end position="112"/>
    </location>
</feature>
<evidence type="ECO:0000313" key="13">
    <source>
        <dbReference type="EMBL" id="MFC4495566.1"/>
    </source>
</evidence>
<evidence type="ECO:0000313" key="14">
    <source>
        <dbReference type="Proteomes" id="UP001595997"/>
    </source>
</evidence>
<feature type="compositionally biased region" description="Gly residues" evidence="9">
    <location>
        <begin position="70"/>
        <end position="105"/>
    </location>
</feature>
<feature type="region of interest" description="Disordered" evidence="9">
    <location>
        <begin position="374"/>
        <end position="394"/>
    </location>
</feature>
<feature type="compositionally biased region" description="Low complexity" evidence="9">
    <location>
        <begin position="807"/>
        <end position="834"/>
    </location>
</feature>
<accession>A0ABV9AD46</accession>
<keyword evidence="10" id="KW-0472">Membrane</keyword>
<feature type="domain" description="Penicillin-binding protein transpeptidase" evidence="11">
    <location>
        <begin position="556"/>
        <end position="733"/>
    </location>
</feature>
<keyword evidence="5" id="KW-0378">Hydrolase</keyword>
<comment type="catalytic activity">
    <reaction evidence="7">
        <text>Preferential cleavage: (Ac)2-L-Lys-D-Ala-|-D-Ala. Also transpeptidation of peptidyl-alanyl moieties that are N-acyl substituents of D-alanine.</text>
        <dbReference type="EC" id="3.4.16.4"/>
    </reaction>
</comment>
<comment type="catalytic activity">
    <reaction evidence="8">
        <text>[GlcNAc-(1-&gt;4)-Mur2Ac(oyl-L-Ala-gamma-D-Glu-L-Lys-D-Ala-D-Ala)](n)-di-trans,octa-cis-undecaprenyl diphosphate + beta-D-GlcNAc-(1-&gt;4)-Mur2Ac(oyl-L-Ala-gamma-D-Glu-L-Lys-D-Ala-D-Ala)-di-trans,octa-cis-undecaprenyl diphosphate = [GlcNAc-(1-&gt;4)-Mur2Ac(oyl-L-Ala-gamma-D-Glu-L-Lys-D-Ala-D-Ala)](n+1)-di-trans,octa-cis-undecaprenyl diphosphate + di-trans,octa-cis-undecaprenyl diphosphate + H(+)</text>
        <dbReference type="Rhea" id="RHEA:23708"/>
        <dbReference type="Rhea" id="RHEA-COMP:9602"/>
        <dbReference type="Rhea" id="RHEA-COMP:9603"/>
        <dbReference type="ChEBI" id="CHEBI:15378"/>
        <dbReference type="ChEBI" id="CHEBI:58405"/>
        <dbReference type="ChEBI" id="CHEBI:60033"/>
        <dbReference type="ChEBI" id="CHEBI:78435"/>
        <dbReference type="EC" id="2.4.99.28"/>
    </reaction>
</comment>
<gene>
    <name evidence="13" type="ORF">ACFPA8_15655</name>
</gene>
<dbReference type="InterPro" id="IPR023346">
    <property type="entry name" value="Lysozyme-like_dom_sf"/>
</dbReference>
<feature type="transmembrane region" description="Helical" evidence="10">
    <location>
        <begin position="135"/>
        <end position="158"/>
    </location>
</feature>
<evidence type="ECO:0000256" key="7">
    <source>
        <dbReference type="ARBA" id="ARBA00034000"/>
    </source>
</evidence>
<name>A0ABV9AD46_9ACTN</name>
<keyword evidence="2" id="KW-0645">Protease</keyword>
<feature type="region of interest" description="Disordered" evidence="9">
    <location>
        <begin position="780"/>
        <end position="898"/>
    </location>
</feature>
<organism evidence="13 14">
    <name type="scientific">Streptomyces ovatisporus</name>
    <dbReference type="NCBI Taxonomy" id="1128682"/>
    <lineage>
        <taxon>Bacteria</taxon>
        <taxon>Bacillati</taxon>
        <taxon>Actinomycetota</taxon>
        <taxon>Actinomycetes</taxon>
        <taxon>Kitasatosporales</taxon>
        <taxon>Streptomycetaceae</taxon>
        <taxon>Streptomyces</taxon>
    </lineage>
</organism>
<feature type="compositionally biased region" description="Polar residues" evidence="9">
    <location>
        <begin position="31"/>
        <end position="41"/>
    </location>
</feature>
<dbReference type="InterPro" id="IPR050396">
    <property type="entry name" value="Glycosyltr_51/Transpeptidase"/>
</dbReference>
<keyword evidence="4 13" id="KW-0808">Transferase</keyword>
<dbReference type="EC" id="2.4.-.-" evidence="13"/>
<dbReference type="PANTHER" id="PTHR32282">
    <property type="entry name" value="BINDING PROTEIN TRANSPEPTIDASE, PUTATIVE-RELATED"/>
    <property type="match status" value="1"/>
</dbReference>
<evidence type="ECO:0000256" key="3">
    <source>
        <dbReference type="ARBA" id="ARBA00022676"/>
    </source>
</evidence>
<evidence type="ECO:0000256" key="5">
    <source>
        <dbReference type="ARBA" id="ARBA00022801"/>
    </source>
</evidence>
<proteinExistence type="predicted"/>
<dbReference type="Pfam" id="PF00912">
    <property type="entry name" value="Transgly"/>
    <property type="match status" value="1"/>
</dbReference>
<evidence type="ECO:0000256" key="8">
    <source>
        <dbReference type="ARBA" id="ARBA00049902"/>
    </source>
</evidence>
<dbReference type="SUPFAM" id="SSF53955">
    <property type="entry name" value="Lysozyme-like"/>
    <property type="match status" value="1"/>
</dbReference>
<feature type="compositionally biased region" description="Gly residues" evidence="9">
    <location>
        <begin position="849"/>
        <end position="898"/>
    </location>
</feature>
<evidence type="ECO:0000256" key="6">
    <source>
        <dbReference type="ARBA" id="ARBA00023268"/>
    </source>
</evidence>
<dbReference type="EMBL" id="JBHSFH010000007">
    <property type="protein sequence ID" value="MFC4495566.1"/>
    <property type="molecule type" value="Genomic_DNA"/>
</dbReference>
<sequence length="898" mass="95329">MSEHRRKPPQGRGRRAAQPSPSSGTGRRYTQPPQGGASSSYGPRADARRAAPRGGSGGRRRASSPAAGAAGAGAGAGAGMGIPGIGGGGRGRGGGMPPGRGGGRGRYQPPPRKRFIDYPRWNRTGLSRWVPSWKLVLGAFAGFVGAIIGLSGIALAMVDVPDPNKTTEQQKNVYYWADGSQMVVAGGGDQNRQIVPLSQIPESMQDAVIAAENETFYEDAGVDPVGIVRAVGRMAMGGDTQSGSTITQQYVKNTYLDQSQTLTRKLKELFISIKVGAEKEKPEILAGYLNTGYYGRGAYGIQAAAQAYYRVDSKKLNPSQAAFLSATLNGPNLYDPAGGVGSAATPEKNRQRAEARWKWTLDREVQTGRMSKAERAKYQEFPTPKQPKKSTELKGQKGYMVDVANNYITANSETIDDRRLKQGGLRIYTTFDKKKMAQMTSAVERVRKANIDPKERDVDKYVQFGGASVKPKDGAIVAMYGGEDATTHFTNNADYTGVQVGSTFKPFVLAAAMRDGVRDPEGPEVQGADARTPVSPKSVYNGDNKVKLRNYNGTIWRDKEGKEWRQRNDGNESRGEIDLREAMQYSVNTPYIQLGMDVGVDKVADAALKAGLNEDSLARRTPTFSLGTSAPSAIRMANAYATFASSGMASEPYSVKKVEEDGTNVYEHQPNVKSAFEAKVADNVTNVLQTVVQDGTGTAAKGLGRPAAGKTGTTDDNKSAWFSGYTPQLSTSIGMWRVNDKAKVQKFLKMYGVGNQDSIHGASFPAEIWTKYMTGALQGQPLQNFPEPAPIGGKIFGPGASPSQTAPPSDAPSQDPSQNPSQSPSQSPSLPSPSETCDNPFGCNDQGQVNGGNDQGQDGGNDQGQDGGNTGGEDGGGGDGGGDDGGGLFGGPEGRTRE</sequence>
<dbReference type="Gene3D" id="3.40.710.10">
    <property type="entry name" value="DD-peptidase/beta-lactamase superfamily"/>
    <property type="match status" value="1"/>
</dbReference>
<dbReference type="Gene3D" id="1.10.3810.10">
    <property type="entry name" value="Biosynthetic peptidoglycan transglycosylase-like"/>
    <property type="match status" value="1"/>
</dbReference>
<dbReference type="InterPro" id="IPR001264">
    <property type="entry name" value="Glyco_trans_51"/>
</dbReference>
<keyword evidence="10" id="KW-0812">Transmembrane</keyword>
<dbReference type="InterPro" id="IPR012338">
    <property type="entry name" value="Beta-lactam/transpept-like"/>
</dbReference>
<evidence type="ECO:0000259" key="11">
    <source>
        <dbReference type="Pfam" id="PF00905"/>
    </source>
</evidence>
<dbReference type="InterPro" id="IPR001460">
    <property type="entry name" value="PCN-bd_Tpept"/>
</dbReference>
<keyword evidence="1" id="KW-0121">Carboxypeptidase</keyword>
<comment type="caution">
    <text evidence="13">The sequence shown here is derived from an EMBL/GenBank/DDBJ whole genome shotgun (WGS) entry which is preliminary data.</text>
</comment>
<keyword evidence="14" id="KW-1185">Reference proteome</keyword>
<evidence type="ECO:0000259" key="12">
    <source>
        <dbReference type="Pfam" id="PF00912"/>
    </source>
</evidence>
<evidence type="ECO:0000256" key="1">
    <source>
        <dbReference type="ARBA" id="ARBA00022645"/>
    </source>
</evidence>